<dbReference type="InterPro" id="IPR029044">
    <property type="entry name" value="Nucleotide-diphossugar_trans"/>
</dbReference>
<dbReference type="Gene3D" id="3.90.550.10">
    <property type="entry name" value="Spore Coat Polysaccharide Biosynthesis Protein SpsA, Chain A"/>
    <property type="match status" value="1"/>
</dbReference>
<dbReference type="GO" id="GO:0016740">
    <property type="term" value="F:transferase activity"/>
    <property type="evidence" value="ECO:0007669"/>
    <property type="project" value="UniProtKB-KW"/>
</dbReference>
<gene>
    <name evidence="1" type="ORF">D3877_28140</name>
</gene>
<evidence type="ECO:0000313" key="2">
    <source>
        <dbReference type="Proteomes" id="UP000283458"/>
    </source>
</evidence>
<keyword evidence="1" id="KW-0808">Transferase</keyword>
<protein>
    <submittedName>
        <fullName evidence="1">Glycosyltransferase family 2 protein</fullName>
    </submittedName>
</protein>
<keyword evidence="2" id="KW-1185">Reference proteome</keyword>
<dbReference type="RefSeq" id="WP_119834116.1">
    <property type="nucleotide sequence ID" value="NZ_QYUL01000006.1"/>
</dbReference>
<name>A0A418VKT7_9PROT</name>
<sequence length="291" mass="32457">MQRYHLLAPYANATNQERVDAVGQSGSRDAPERDATRGLSIIILNLNKPELIVPLVESLIAIEPSFRAAGLGFEVLIGDTGSTDPDVLSLYDRAPPMVTVMRGLKYQFSRCNNQVFFAHARYDTTLFLNNDVILRDHPDCLMRMFTLLERRPELGLAGLCLFFPDGTVQHSGIDVFRDGPLRGFCFHPHARETMPATAVESWDCLAVTAACVMIRSALFREIGGFDEAYRTECQDVALCLAARRLGQGIAILNAGHVLHLENATRPKGSEDWADRQLFMRRWGAFIEAFAL</sequence>
<dbReference type="PANTHER" id="PTHR43179">
    <property type="entry name" value="RHAMNOSYLTRANSFERASE WBBL"/>
    <property type="match status" value="1"/>
</dbReference>
<accession>A0A418VKT7</accession>
<proteinExistence type="predicted"/>
<evidence type="ECO:0000313" key="1">
    <source>
        <dbReference type="EMBL" id="RJF76763.1"/>
    </source>
</evidence>
<dbReference type="PANTHER" id="PTHR43179:SF7">
    <property type="entry name" value="RHAMNOSYLTRANSFERASE WBBL"/>
    <property type="match status" value="1"/>
</dbReference>
<comment type="caution">
    <text evidence="1">The sequence shown here is derived from an EMBL/GenBank/DDBJ whole genome shotgun (WGS) entry which is preliminary data.</text>
</comment>
<organism evidence="1 2">
    <name type="scientific">Azospirillum cavernae</name>
    <dbReference type="NCBI Taxonomy" id="2320860"/>
    <lineage>
        <taxon>Bacteria</taxon>
        <taxon>Pseudomonadati</taxon>
        <taxon>Pseudomonadota</taxon>
        <taxon>Alphaproteobacteria</taxon>
        <taxon>Rhodospirillales</taxon>
        <taxon>Azospirillaceae</taxon>
        <taxon>Azospirillum</taxon>
    </lineage>
</organism>
<dbReference type="Proteomes" id="UP000283458">
    <property type="component" value="Unassembled WGS sequence"/>
</dbReference>
<dbReference type="OrthoDB" id="9783791at2"/>
<dbReference type="SUPFAM" id="SSF53448">
    <property type="entry name" value="Nucleotide-diphospho-sugar transferases"/>
    <property type="match status" value="1"/>
</dbReference>
<dbReference type="EMBL" id="QYUL01000006">
    <property type="protein sequence ID" value="RJF76763.1"/>
    <property type="molecule type" value="Genomic_DNA"/>
</dbReference>
<dbReference type="AlphaFoldDB" id="A0A418VKT7"/>
<reference evidence="1 2" key="1">
    <citation type="submission" date="2018-09" db="EMBL/GenBank/DDBJ databases">
        <authorList>
            <person name="Zhu H."/>
        </authorList>
    </citation>
    <scope>NUCLEOTIDE SEQUENCE [LARGE SCALE GENOMIC DNA]</scope>
    <source>
        <strain evidence="1 2">K2W22B-5</strain>
    </source>
</reference>